<dbReference type="SUPFAM" id="SSF48403">
    <property type="entry name" value="Ankyrin repeat"/>
    <property type="match status" value="1"/>
</dbReference>
<feature type="repeat" description="ANK" evidence="3">
    <location>
        <begin position="180"/>
        <end position="212"/>
    </location>
</feature>
<feature type="non-terminal residue" evidence="4">
    <location>
        <position position="273"/>
    </location>
</feature>
<dbReference type="EMBL" id="JAYMGO010000004">
    <property type="protein sequence ID" value="KAL1275930.1"/>
    <property type="molecule type" value="Genomic_DNA"/>
</dbReference>
<proteinExistence type="predicted"/>
<keyword evidence="2 3" id="KW-0040">ANK repeat</keyword>
<evidence type="ECO:0000256" key="3">
    <source>
        <dbReference type="PROSITE-ProRule" id="PRU00023"/>
    </source>
</evidence>
<dbReference type="InterPro" id="IPR002110">
    <property type="entry name" value="Ankyrin_rpt"/>
</dbReference>
<dbReference type="PROSITE" id="PS50297">
    <property type="entry name" value="ANK_REP_REGION"/>
    <property type="match status" value="2"/>
</dbReference>
<feature type="repeat" description="ANK" evidence="3">
    <location>
        <begin position="147"/>
        <end position="179"/>
    </location>
</feature>
<name>A0ABR3NG50_9TELE</name>
<reference evidence="4 5" key="1">
    <citation type="submission" date="2023-09" db="EMBL/GenBank/DDBJ databases">
        <authorList>
            <person name="Wang M."/>
        </authorList>
    </citation>
    <scope>NUCLEOTIDE SEQUENCE [LARGE SCALE GENOMIC DNA]</scope>
    <source>
        <strain evidence="4">GT-2023</strain>
        <tissue evidence="4">Liver</tissue>
    </source>
</reference>
<keyword evidence="1" id="KW-0677">Repeat</keyword>
<sequence>MLRMEKTGRAGYTDGYHNPGLTSLALAIFRRKPGFEPNPPFPYRPLPRPSALCWDSGSIKYIFHPRQIRSARLEGMKMADAKQKRNEQLKRWIGSETDLEPPILKKKKTKVKFDDGAVFLAACSSGDTEEVLRMLDRGADINYANVDGLTALHQACIDDNVDMVTFLVEHGACINQPDNEGWIPLHAAASCGYLDIAEYLISQGANVGVVNSEGETPLDIAEEEAMEELLQNEINRQELILVLCLTSNVPHNTLSTVSTLNLPFDSAGCLMSE</sequence>
<evidence type="ECO:0000256" key="2">
    <source>
        <dbReference type="ARBA" id="ARBA00023043"/>
    </source>
</evidence>
<accession>A0ABR3NG50</accession>
<comment type="caution">
    <text evidence="4">The sequence shown here is derived from an EMBL/GenBank/DDBJ whole genome shotgun (WGS) entry which is preliminary data.</text>
</comment>
<evidence type="ECO:0008006" key="6">
    <source>
        <dbReference type="Google" id="ProtNLM"/>
    </source>
</evidence>
<protein>
    <recommendedName>
        <fullName evidence="6">Protein phosphatase 1 regulatory subunit 12A</fullName>
    </recommendedName>
</protein>
<dbReference type="Pfam" id="PF12796">
    <property type="entry name" value="Ank_2"/>
    <property type="match status" value="1"/>
</dbReference>
<dbReference type="SMART" id="SM00248">
    <property type="entry name" value="ANK"/>
    <property type="match status" value="3"/>
</dbReference>
<evidence type="ECO:0000313" key="5">
    <source>
        <dbReference type="Proteomes" id="UP001558613"/>
    </source>
</evidence>
<dbReference type="InterPro" id="IPR036770">
    <property type="entry name" value="Ankyrin_rpt-contain_sf"/>
</dbReference>
<gene>
    <name evidence="4" type="ORF">QQF64_035553</name>
</gene>
<keyword evidence="5" id="KW-1185">Reference proteome</keyword>
<evidence type="ECO:0000313" key="4">
    <source>
        <dbReference type="EMBL" id="KAL1275930.1"/>
    </source>
</evidence>
<evidence type="ECO:0000256" key="1">
    <source>
        <dbReference type="ARBA" id="ARBA00022737"/>
    </source>
</evidence>
<dbReference type="Proteomes" id="UP001558613">
    <property type="component" value="Unassembled WGS sequence"/>
</dbReference>
<dbReference type="PANTHER" id="PTHR24179:SF20">
    <property type="entry name" value="PROTEIN PHOSPHATASE 1 REGULATORY SUBUNIT 12A"/>
    <property type="match status" value="1"/>
</dbReference>
<dbReference type="PROSITE" id="PS50088">
    <property type="entry name" value="ANK_REPEAT"/>
    <property type="match status" value="2"/>
</dbReference>
<dbReference type="InterPro" id="IPR051226">
    <property type="entry name" value="PP1_Regulatory_Subunit"/>
</dbReference>
<organism evidence="4 5">
    <name type="scientific">Cirrhinus molitorella</name>
    <name type="common">mud carp</name>
    <dbReference type="NCBI Taxonomy" id="172907"/>
    <lineage>
        <taxon>Eukaryota</taxon>
        <taxon>Metazoa</taxon>
        <taxon>Chordata</taxon>
        <taxon>Craniata</taxon>
        <taxon>Vertebrata</taxon>
        <taxon>Euteleostomi</taxon>
        <taxon>Actinopterygii</taxon>
        <taxon>Neopterygii</taxon>
        <taxon>Teleostei</taxon>
        <taxon>Ostariophysi</taxon>
        <taxon>Cypriniformes</taxon>
        <taxon>Cyprinidae</taxon>
        <taxon>Labeoninae</taxon>
        <taxon>Labeonini</taxon>
        <taxon>Cirrhinus</taxon>
    </lineage>
</organism>
<dbReference type="Gene3D" id="1.25.40.20">
    <property type="entry name" value="Ankyrin repeat-containing domain"/>
    <property type="match status" value="1"/>
</dbReference>
<dbReference type="PANTHER" id="PTHR24179">
    <property type="entry name" value="PROTEIN PHOSPHATASE 1 REGULATORY SUBUNIT 12"/>
    <property type="match status" value="1"/>
</dbReference>